<reference evidence="2" key="1">
    <citation type="submission" date="2021-06" db="EMBL/GenBank/DDBJ databases">
        <authorList>
            <person name="Kallberg Y."/>
            <person name="Tangrot J."/>
            <person name="Rosling A."/>
        </authorList>
    </citation>
    <scope>NUCLEOTIDE SEQUENCE</scope>
    <source>
        <strain evidence="2">FL966</strain>
    </source>
</reference>
<accession>A0A9N9PB11</accession>
<name>A0A9N9PB11_9GLOM</name>
<keyword evidence="3" id="KW-1185">Reference proteome</keyword>
<feature type="region of interest" description="Disordered" evidence="1">
    <location>
        <begin position="117"/>
        <end position="144"/>
    </location>
</feature>
<feature type="non-terminal residue" evidence="2">
    <location>
        <position position="310"/>
    </location>
</feature>
<feature type="non-terminal residue" evidence="2">
    <location>
        <position position="1"/>
    </location>
</feature>
<dbReference type="AlphaFoldDB" id="A0A9N9PB11"/>
<evidence type="ECO:0000313" key="3">
    <source>
        <dbReference type="Proteomes" id="UP000789759"/>
    </source>
</evidence>
<comment type="caution">
    <text evidence="2">The sequence shown here is derived from an EMBL/GenBank/DDBJ whole genome shotgun (WGS) entry which is preliminary data.</text>
</comment>
<gene>
    <name evidence="2" type="ORF">CPELLU_LOCUS18296</name>
</gene>
<dbReference type="EMBL" id="CAJVQA010035671">
    <property type="protein sequence ID" value="CAG8807484.1"/>
    <property type="molecule type" value="Genomic_DNA"/>
</dbReference>
<evidence type="ECO:0000313" key="2">
    <source>
        <dbReference type="EMBL" id="CAG8807484.1"/>
    </source>
</evidence>
<evidence type="ECO:0000256" key="1">
    <source>
        <dbReference type="SAM" id="MobiDB-lite"/>
    </source>
</evidence>
<dbReference type="OrthoDB" id="2415030at2759"/>
<protein>
    <submittedName>
        <fullName evidence="2">12668_t:CDS:1</fullName>
    </submittedName>
</protein>
<sequence>AIESNNAASIMKRFQAAAQQYNYNSHNTDDNDDNFSAHNEPIENFNAENIVKKLQNAVNKYYQKYNYNQTCRLCYLENSVCTKRRKRQQQYEVAKETPLLYTFWNQEKLQTSKEKLYNKQAKNKDQLKKVNEKQSENKDQLEKVNKDGEDIRRLSKNKIKACNLLKKILATLENLALDIEKENINSEIWVILPMLRFAPPLTISLNTAKNYLKKLGYVYKRVKKDIYIDEHEIEDVKALSYLAPSHQFGNNSFVSTHSSSPALSTPVASFTISFLLMTTQIKAKLRIEQSKDDKSTLEGLIRVMPINYIQ</sequence>
<proteinExistence type="predicted"/>
<dbReference type="Proteomes" id="UP000789759">
    <property type="component" value="Unassembled WGS sequence"/>
</dbReference>
<organism evidence="2 3">
    <name type="scientific">Cetraspora pellucida</name>
    <dbReference type="NCBI Taxonomy" id="1433469"/>
    <lineage>
        <taxon>Eukaryota</taxon>
        <taxon>Fungi</taxon>
        <taxon>Fungi incertae sedis</taxon>
        <taxon>Mucoromycota</taxon>
        <taxon>Glomeromycotina</taxon>
        <taxon>Glomeromycetes</taxon>
        <taxon>Diversisporales</taxon>
        <taxon>Gigasporaceae</taxon>
        <taxon>Cetraspora</taxon>
    </lineage>
</organism>